<sequence length="204" mass="22958">MADFFQNKYGKTSCEIWIPGHGDVVITSDADKARKTFESPKYHNRMGSAAGLRELAIEAPRCLNVVPAISIEAFRHTADEFGILELKTSATVDIQKFMRCCTFRVICKLCFGMPVEHFPLKDTKRMRLYKAVDRGQLNEAEMHQCMLEMLIAGTDTSSVIMSSLVVAMQDTENLEETLYHEAKGKCGELDAMPFLCSFQPTKQT</sequence>
<accession>A0AAE0L1B7</accession>
<dbReference type="GO" id="GO:0020037">
    <property type="term" value="F:heme binding"/>
    <property type="evidence" value="ECO:0007669"/>
    <property type="project" value="InterPro"/>
</dbReference>
<dbReference type="AlphaFoldDB" id="A0AAE0L1B7"/>
<dbReference type="InterPro" id="IPR036396">
    <property type="entry name" value="Cyt_P450_sf"/>
</dbReference>
<dbReference type="Proteomes" id="UP001190700">
    <property type="component" value="Unassembled WGS sequence"/>
</dbReference>
<protein>
    <recommendedName>
        <fullName evidence="3">Cytochrome P450</fullName>
    </recommendedName>
</protein>
<proteinExistence type="predicted"/>
<keyword evidence="2" id="KW-1185">Reference proteome</keyword>
<dbReference type="GO" id="GO:0004497">
    <property type="term" value="F:monooxygenase activity"/>
    <property type="evidence" value="ECO:0007669"/>
    <property type="project" value="InterPro"/>
</dbReference>
<comment type="caution">
    <text evidence="1">The sequence shown here is derived from an EMBL/GenBank/DDBJ whole genome shotgun (WGS) entry which is preliminary data.</text>
</comment>
<dbReference type="GO" id="GO:0005506">
    <property type="term" value="F:iron ion binding"/>
    <property type="evidence" value="ECO:0007669"/>
    <property type="project" value="InterPro"/>
</dbReference>
<evidence type="ECO:0000313" key="2">
    <source>
        <dbReference type="Proteomes" id="UP001190700"/>
    </source>
</evidence>
<evidence type="ECO:0008006" key="3">
    <source>
        <dbReference type="Google" id="ProtNLM"/>
    </source>
</evidence>
<gene>
    <name evidence="1" type="ORF">CYMTET_23320</name>
</gene>
<dbReference type="SUPFAM" id="SSF48264">
    <property type="entry name" value="Cytochrome P450"/>
    <property type="match status" value="1"/>
</dbReference>
<dbReference type="EMBL" id="LGRX02011985">
    <property type="protein sequence ID" value="KAK3268159.1"/>
    <property type="molecule type" value="Genomic_DNA"/>
</dbReference>
<reference evidence="1 2" key="1">
    <citation type="journal article" date="2015" name="Genome Biol. Evol.">
        <title>Comparative Genomics of a Bacterivorous Green Alga Reveals Evolutionary Causalities and Consequences of Phago-Mixotrophic Mode of Nutrition.</title>
        <authorList>
            <person name="Burns J.A."/>
            <person name="Paasch A."/>
            <person name="Narechania A."/>
            <person name="Kim E."/>
        </authorList>
    </citation>
    <scope>NUCLEOTIDE SEQUENCE [LARGE SCALE GENOMIC DNA]</scope>
    <source>
        <strain evidence="1 2">PLY_AMNH</strain>
    </source>
</reference>
<dbReference type="GO" id="GO:0016705">
    <property type="term" value="F:oxidoreductase activity, acting on paired donors, with incorporation or reduction of molecular oxygen"/>
    <property type="evidence" value="ECO:0007669"/>
    <property type="project" value="InterPro"/>
</dbReference>
<evidence type="ECO:0000313" key="1">
    <source>
        <dbReference type="EMBL" id="KAK3268159.1"/>
    </source>
</evidence>
<organism evidence="1 2">
    <name type="scientific">Cymbomonas tetramitiformis</name>
    <dbReference type="NCBI Taxonomy" id="36881"/>
    <lineage>
        <taxon>Eukaryota</taxon>
        <taxon>Viridiplantae</taxon>
        <taxon>Chlorophyta</taxon>
        <taxon>Pyramimonadophyceae</taxon>
        <taxon>Pyramimonadales</taxon>
        <taxon>Pyramimonadaceae</taxon>
        <taxon>Cymbomonas</taxon>
    </lineage>
</organism>
<dbReference type="Gene3D" id="1.10.630.10">
    <property type="entry name" value="Cytochrome P450"/>
    <property type="match status" value="1"/>
</dbReference>
<name>A0AAE0L1B7_9CHLO</name>